<dbReference type="InterPro" id="IPR050138">
    <property type="entry name" value="DHOase/Allantoinase_Hydrolase"/>
</dbReference>
<name>A0A221W8J9_9PSEU</name>
<evidence type="ECO:0000313" key="8">
    <source>
        <dbReference type="EMBL" id="ASO22001.1"/>
    </source>
</evidence>
<evidence type="ECO:0000256" key="1">
    <source>
        <dbReference type="ARBA" id="ARBA00001947"/>
    </source>
</evidence>
<dbReference type="Proteomes" id="UP000204221">
    <property type="component" value="Chromosome"/>
</dbReference>
<dbReference type="EC" id="3.5.2.3" evidence="8"/>
<dbReference type="AlphaFoldDB" id="A0A221W8J9"/>
<dbReference type="CDD" id="cd01317">
    <property type="entry name" value="DHOase_IIa"/>
    <property type="match status" value="1"/>
</dbReference>
<dbReference type="Gene3D" id="2.30.40.10">
    <property type="entry name" value="Urease, subunit C, domain 1"/>
    <property type="match status" value="1"/>
</dbReference>
<dbReference type="GO" id="GO:0006145">
    <property type="term" value="P:purine nucleobase catabolic process"/>
    <property type="evidence" value="ECO:0007669"/>
    <property type="project" value="TreeGrafter"/>
</dbReference>
<dbReference type="InterPro" id="IPR024403">
    <property type="entry name" value="DHOase_cat"/>
</dbReference>
<feature type="domain" description="Dihydroorotase catalytic" evidence="7">
    <location>
        <begin position="48"/>
        <end position="230"/>
    </location>
</feature>
<dbReference type="GO" id="GO:0046872">
    <property type="term" value="F:metal ion binding"/>
    <property type="evidence" value="ECO:0007669"/>
    <property type="project" value="UniProtKB-KW"/>
</dbReference>
<sequence length="436" mass="45791">MTSLRLRRVRPLGGPAVDVEVTSGWITAIGEPATGPPRAGELDGRDAVLLPGLVDLHTHLREPGGEDAETVRSGTASAAAGGFTDVFAMANTTPATDTVDRVRRLADLADDASTRVHPVAAVTVGLAGERLTDLESLRAAGVRMFSDDGRCVDDARLVDQALRLLGPAGGVLAQHAQSEALAGGGQIDASIADALGLTPWPMVAEDVVVARDVLLAMEHDAPLHVCHVSSPGTLAVLDWARRRGARVTAEVTPHHLLLDTAACATGDPSMKVNPPLRPPAVPPLLRQALRDGVIDVVATDHAPHPEHRKRGPWAAAAFGLTGLETALAVVAEVFTDGSTVDWTGVARVLSHRPAVIGDIADRAGRPPAVGEPADFCLVASDTPWEVRADETRSASRNSPFVGRRFTHRVVLTVCSGRVTWSADDPHREVSAVRSGR</sequence>
<comment type="function">
    <text evidence="2">Catalyzes the reversible cyclization of carbamoyl aspartate to dihydroorotate.</text>
</comment>
<dbReference type="InterPro" id="IPR002195">
    <property type="entry name" value="Dihydroorotase_CS"/>
</dbReference>
<protein>
    <submittedName>
        <fullName evidence="8">Dihydroorotase</fullName>
        <ecNumber evidence="8">3.5.2.3</ecNumber>
    </submittedName>
</protein>
<proteinExistence type="inferred from homology"/>
<dbReference type="EMBL" id="CP022521">
    <property type="protein sequence ID" value="ASO22001.1"/>
    <property type="molecule type" value="Genomic_DNA"/>
</dbReference>
<dbReference type="GO" id="GO:0004151">
    <property type="term" value="F:dihydroorotase activity"/>
    <property type="evidence" value="ECO:0007669"/>
    <property type="project" value="UniProtKB-EC"/>
</dbReference>
<evidence type="ECO:0000256" key="4">
    <source>
        <dbReference type="ARBA" id="ARBA00022723"/>
    </source>
</evidence>
<evidence type="ECO:0000256" key="3">
    <source>
        <dbReference type="ARBA" id="ARBA00010286"/>
    </source>
</evidence>
<evidence type="ECO:0000256" key="6">
    <source>
        <dbReference type="ARBA" id="ARBA00022975"/>
    </source>
</evidence>
<dbReference type="Gene3D" id="3.20.20.140">
    <property type="entry name" value="Metal-dependent hydrolases"/>
    <property type="match status" value="1"/>
</dbReference>
<comment type="similarity">
    <text evidence="3">Belongs to the metallo-dependent hydrolases superfamily. DHOase family. Class I DHOase subfamily.</text>
</comment>
<dbReference type="InterPro" id="IPR011059">
    <property type="entry name" value="Metal-dep_hydrolase_composite"/>
</dbReference>
<dbReference type="InterPro" id="IPR004722">
    <property type="entry name" value="DHOase"/>
</dbReference>
<keyword evidence="5 8" id="KW-0378">Hydrolase</keyword>
<dbReference type="InterPro" id="IPR032466">
    <property type="entry name" value="Metal_Hydrolase"/>
</dbReference>
<keyword evidence="4" id="KW-0479">Metal-binding</keyword>
<dbReference type="RefSeq" id="WP_093943043.1">
    <property type="nucleotide sequence ID" value="NZ_CP022521.1"/>
</dbReference>
<keyword evidence="6" id="KW-0665">Pyrimidine biosynthesis</keyword>
<dbReference type="PROSITE" id="PS00483">
    <property type="entry name" value="DIHYDROOROTASE_2"/>
    <property type="match status" value="1"/>
</dbReference>
<comment type="cofactor">
    <cofactor evidence="1">
        <name>Zn(2+)</name>
        <dbReference type="ChEBI" id="CHEBI:29105"/>
    </cofactor>
</comment>
<organism evidence="8 9">
    <name type="scientific">Actinoalloteichus hoggarensis</name>
    <dbReference type="NCBI Taxonomy" id="1470176"/>
    <lineage>
        <taxon>Bacteria</taxon>
        <taxon>Bacillati</taxon>
        <taxon>Actinomycetota</taxon>
        <taxon>Actinomycetes</taxon>
        <taxon>Pseudonocardiales</taxon>
        <taxon>Pseudonocardiaceae</taxon>
        <taxon>Actinoalloteichus</taxon>
    </lineage>
</organism>
<dbReference type="GO" id="GO:0004038">
    <property type="term" value="F:allantoinase activity"/>
    <property type="evidence" value="ECO:0007669"/>
    <property type="project" value="TreeGrafter"/>
</dbReference>
<dbReference type="GO" id="GO:0005737">
    <property type="term" value="C:cytoplasm"/>
    <property type="evidence" value="ECO:0007669"/>
    <property type="project" value="TreeGrafter"/>
</dbReference>
<dbReference type="OrthoDB" id="9803027at2"/>
<dbReference type="Pfam" id="PF12890">
    <property type="entry name" value="DHOase"/>
    <property type="match status" value="1"/>
</dbReference>
<accession>A0A221W8J9</accession>
<gene>
    <name evidence="8" type="primary">pyrC2</name>
    <name evidence="8" type="ORF">AHOG_21925</name>
</gene>
<evidence type="ECO:0000256" key="2">
    <source>
        <dbReference type="ARBA" id="ARBA00002368"/>
    </source>
</evidence>
<dbReference type="SUPFAM" id="SSF51338">
    <property type="entry name" value="Composite domain of metallo-dependent hydrolases"/>
    <property type="match status" value="1"/>
</dbReference>
<dbReference type="NCBIfam" id="TIGR00857">
    <property type="entry name" value="pyrC_multi"/>
    <property type="match status" value="1"/>
</dbReference>
<evidence type="ECO:0000313" key="9">
    <source>
        <dbReference type="Proteomes" id="UP000204221"/>
    </source>
</evidence>
<dbReference type="PANTHER" id="PTHR43668">
    <property type="entry name" value="ALLANTOINASE"/>
    <property type="match status" value="1"/>
</dbReference>
<keyword evidence="9" id="KW-1185">Reference proteome</keyword>
<reference evidence="8 9" key="1">
    <citation type="submission" date="2017-07" db="EMBL/GenBank/DDBJ databases">
        <title>Complete genome sequence of Actinoalloteichus hoggarensis DSM 45943, type strain of Actinoalloteichus hoggarensis.</title>
        <authorList>
            <person name="Ruckert C."/>
            <person name="Nouioui I."/>
            <person name="Willmese J."/>
            <person name="van Wezel G."/>
            <person name="Klenk H.-P."/>
            <person name="Kalinowski J."/>
            <person name="Zotchev S.B."/>
        </authorList>
    </citation>
    <scope>NUCLEOTIDE SEQUENCE [LARGE SCALE GENOMIC DNA]</scope>
    <source>
        <strain evidence="8 9">DSM 45943</strain>
    </source>
</reference>
<dbReference type="PANTHER" id="PTHR43668:SF2">
    <property type="entry name" value="ALLANTOINASE"/>
    <property type="match status" value="1"/>
</dbReference>
<evidence type="ECO:0000259" key="7">
    <source>
        <dbReference type="Pfam" id="PF12890"/>
    </source>
</evidence>
<dbReference type="KEGG" id="ahg:AHOG_21925"/>
<evidence type="ECO:0000256" key="5">
    <source>
        <dbReference type="ARBA" id="ARBA00022801"/>
    </source>
</evidence>
<dbReference type="GO" id="GO:0006221">
    <property type="term" value="P:pyrimidine nucleotide biosynthetic process"/>
    <property type="evidence" value="ECO:0007669"/>
    <property type="project" value="UniProtKB-KW"/>
</dbReference>
<dbReference type="SUPFAM" id="SSF51556">
    <property type="entry name" value="Metallo-dependent hydrolases"/>
    <property type="match status" value="1"/>
</dbReference>